<dbReference type="Proteomes" id="UP000663828">
    <property type="component" value="Unassembled WGS sequence"/>
</dbReference>
<evidence type="ECO:0000313" key="2">
    <source>
        <dbReference type="Proteomes" id="UP000663828"/>
    </source>
</evidence>
<comment type="caution">
    <text evidence="1">The sequence shown here is derived from an EMBL/GenBank/DDBJ whole genome shotgun (WGS) entry which is preliminary data.</text>
</comment>
<proteinExistence type="predicted"/>
<protein>
    <submittedName>
        <fullName evidence="1">Uncharacterized protein</fullName>
    </submittedName>
</protein>
<reference evidence="1" key="1">
    <citation type="submission" date="2021-02" db="EMBL/GenBank/DDBJ databases">
        <authorList>
            <person name="Nowell W R."/>
        </authorList>
    </citation>
    <scope>NUCLEOTIDE SEQUENCE</scope>
</reference>
<accession>A0A816BTH4</accession>
<name>A0A816BTH4_ADIRI</name>
<organism evidence="1 2">
    <name type="scientific">Adineta ricciae</name>
    <name type="common">Rotifer</name>
    <dbReference type="NCBI Taxonomy" id="249248"/>
    <lineage>
        <taxon>Eukaryota</taxon>
        <taxon>Metazoa</taxon>
        <taxon>Spiralia</taxon>
        <taxon>Gnathifera</taxon>
        <taxon>Rotifera</taxon>
        <taxon>Eurotatoria</taxon>
        <taxon>Bdelloidea</taxon>
        <taxon>Adinetida</taxon>
        <taxon>Adinetidae</taxon>
        <taxon>Adineta</taxon>
    </lineage>
</organism>
<dbReference type="AlphaFoldDB" id="A0A816BTH4"/>
<dbReference type="EMBL" id="CAJNOR010007227">
    <property type="protein sequence ID" value="CAF1613262.1"/>
    <property type="molecule type" value="Genomic_DNA"/>
</dbReference>
<gene>
    <name evidence="1" type="ORF">XAT740_LOCUS49199</name>
</gene>
<keyword evidence="2" id="KW-1185">Reference proteome</keyword>
<evidence type="ECO:0000313" key="1">
    <source>
        <dbReference type="EMBL" id="CAF1613262.1"/>
    </source>
</evidence>
<sequence>MNIHLDESSCQIIAETAAMLAHFDICFRRKDPNLVVGAYDNLGRGVERFLKSIVSNYQTNSSSYLKLIISCKSCYCC</sequence>